<dbReference type="EMBL" id="MBFT01000853">
    <property type="protein sequence ID" value="PVU86738.1"/>
    <property type="molecule type" value="Genomic_DNA"/>
</dbReference>
<keyword evidence="2" id="KW-0479">Metal-binding</keyword>
<reference evidence="4 5" key="1">
    <citation type="journal article" date="2018" name="MBio">
        <title>Comparative Genomics Reveals the Core Gene Toolbox for the Fungus-Insect Symbiosis.</title>
        <authorList>
            <person name="Wang Y."/>
            <person name="Stata M."/>
            <person name="Wang W."/>
            <person name="Stajich J.E."/>
            <person name="White M.M."/>
            <person name="Moncalvo J.M."/>
        </authorList>
    </citation>
    <scope>NUCLEOTIDE SEQUENCE [LARGE SCALE GENOMIC DNA]</scope>
    <source>
        <strain evidence="4 5">AUS-77-4</strain>
    </source>
</reference>
<dbReference type="Proteomes" id="UP000245699">
    <property type="component" value="Unassembled WGS sequence"/>
</dbReference>
<dbReference type="GO" id="GO:0005739">
    <property type="term" value="C:mitochondrion"/>
    <property type="evidence" value="ECO:0007669"/>
    <property type="project" value="TreeGrafter"/>
</dbReference>
<evidence type="ECO:0000313" key="5">
    <source>
        <dbReference type="Proteomes" id="UP000245699"/>
    </source>
</evidence>
<name>A0A2T9Y332_9FUNG</name>
<keyword evidence="5" id="KW-1185">Reference proteome</keyword>
<dbReference type="FunFam" id="3.90.850.10:FF:000003">
    <property type="entry name" value="Fumarylacetoacetate hydrolase domain-containing 1"/>
    <property type="match status" value="1"/>
</dbReference>
<comment type="similarity">
    <text evidence="1">Belongs to the FAH family.</text>
</comment>
<accession>A0A2T9Y332</accession>
<protein>
    <recommendedName>
        <fullName evidence="3">Fumarylacetoacetase-like C-terminal domain-containing protein</fullName>
    </recommendedName>
</protein>
<dbReference type="GO" id="GO:0018773">
    <property type="term" value="F:acetylpyruvate hydrolase activity"/>
    <property type="evidence" value="ECO:0007669"/>
    <property type="project" value="TreeGrafter"/>
</dbReference>
<dbReference type="OrthoDB" id="74910at2759"/>
<organism evidence="4 5">
    <name type="scientific">Furculomyces boomerangus</name>
    <dbReference type="NCBI Taxonomy" id="61424"/>
    <lineage>
        <taxon>Eukaryota</taxon>
        <taxon>Fungi</taxon>
        <taxon>Fungi incertae sedis</taxon>
        <taxon>Zoopagomycota</taxon>
        <taxon>Kickxellomycotina</taxon>
        <taxon>Harpellomycetes</taxon>
        <taxon>Harpellales</taxon>
        <taxon>Harpellaceae</taxon>
        <taxon>Furculomyces</taxon>
    </lineage>
</organism>
<proteinExistence type="inferred from homology"/>
<comment type="caution">
    <text evidence="4">The sequence shown here is derived from an EMBL/GenBank/DDBJ whole genome shotgun (WGS) entry which is preliminary data.</text>
</comment>
<gene>
    <name evidence="4" type="ORF">BB559_006417</name>
</gene>
<dbReference type="InterPro" id="IPR036663">
    <property type="entry name" value="Fumarylacetoacetase_C_sf"/>
</dbReference>
<evidence type="ECO:0000259" key="3">
    <source>
        <dbReference type="Pfam" id="PF01557"/>
    </source>
</evidence>
<evidence type="ECO:0000256" key="1">
    <source>
        <dbReference type="ARBA" id="ARBA00010211"/>
    </source>
</evidence>
<dbReference type="AlphaFoldDB" id="A0A2T9Y332"/>
<feature type="domain" description="Fumarylacetoacetase-like C-terminal" evidence="3">
    <location>
        <begin position="9"/>
        <end position="199"/>
    </location>
</feature>
<sequence length="216" mass="24238">MNFVRRGKKIIAIGENFLDHIKELNSVVPTEPMFFLKPTSSYIESPATILIPKNYLIHHEVELGVVIGKPGRDIKASDALDHVDGYALALDLTARDLQFKVRKMGYPWSMCKGFDHFTPVGKFIPKSSIPDPQNVQLWIKVSNQMRQNESTGLMVFKIPQLIEYISNVMTLEEGDLIITGTPKGVGPIDKGDTVVAGLDYEGKELSRISFDVDYRN</sequence>
<dbReference type="PANTHER" id="PTHR11820:SF7">
    <property type="entry name" value="ACYLPYRUVASE FAHD1, MITOCHONDRIAL"/>
    <property type="match status" value="1"/>
</dbReference>
<dbReference type="GO" id="GO:0046872">
    <property type="term" value="F:metal ion binding"/>
    <property type="evidence" value="ECO:0007669"/>
    <property type="project" value="UniProtKB-KW"/>
</dbReference>
<dbReference type="Gene3D" id="3.90.850.10">
    <property type="entry name" value="Fumarylacetoacetase-like, C-terminal domain"/>
    <property type="match status" value="1"/>
</dbReference>
<evidence type="ECO:0000256" key="2">
    <source>
        <dbReference type="ARBA" id="ARBA00022723"/>
    </source>
</evidence>
<dbReference type="STRING" id="61424.A0A2T9Y332"/>
<dbReference type="InterPro" id="IPR011234">
    <property type="entry name" value="Fumarylacetoacetase-like_C"/>
</dbReference>
<dbReference type="SUPFAM" id="SSF56529">
    <property type="entry name" value="FAH"/>
    <property type="match status" value="1"/>
</dbReference>
<dbReference type="GO" id="GO:0019752">
    <property type="term" value="P:carboxylic acid metabolic process"/>
    <property type="evidence" value="ECO:0007669"/>
    <property type="project" value="UniProtKB-ARBA"/>
</dbReference>
<dbReference type="PANTHER" id="PTHR11820">
    <property type="entry name" value="ACYLPYRUVASE"/>
    <property type="match status" value="1"/>
</dbReference>
<dbReference type="Pfam" id="PF01557">
    <property type="entry name" value="FAA_hydrolase"/>
    <property type="match status" value="1"/>
</dbReference>
<evidence type="ECO:0000313" key="4">
    <source>
        <dbReference type="EMBL" id="PVU86738.1"/>
    </source>
</evidence>